<name>A0ABP4W2I8_9ACTN</name>
<comment type="caution">
    <text evidence="4">The sequence shown here is derived from an EMBL/GenBank/DDBJ whole genome shotgun (WGS) entry which is preliminary data.</text>
</comment>
<evidence type="ECO:0000313" key="5">
    <source>
        <dbReference type="Proteomes" id="UP001501057"/>
    </source>
</evidence>
<evidence type="ECO:0000313" key="4">
    <source>
        <dbReference type="EMBL" id="GAA1743777.1"/>
    </source>
</evidence>
<reference evidence="5" key="1">
    <citation type="journal article" date="2019" name="Int. J. Syst. Evol. Microbiol.">
        <title>The Global Catalogue of Microorganisms (GCM) 10K type strain sequencing project: providing services to taxonomists for standard genome sequencing and annotation.</title>
        <authorList>
            <consortium name="The Broad Institute Genomics Platform"/>
            <consortium name="The Broad Institute Genome Sequencing Center for Infectious Disease"/>
            <person name="Wu L."/>
            <person name="Ma J."/>
        </authorList>
    </citation>
    <scope>NUCLEOTIDE SEQUENCE [LARGE SCALE GENOMIC DNA]</scope>
    <source>
        <strain evidence="5">JCM 13518</strain>
    </source>
</reference>
<feature type="domain" description="HTH tetR-type" evidence="3">
    <location>
        <begin position="6"/>
        <end position="66"/>
    </location>
</feature>
<evidence type="ECO:0000259" key="3">
    <source>
        <dbReference type="PROSITE" id="PS50977"/>
    </source>
</evidence>
<evidence type="ECO:0000256" key="1">
    <source>
        <dbReference type="ARBA" id="ARBA00023125"/>
    </source>
</evidence>
<organism evidence="4 5">
    <name type="scientific">Aeromicrobium alkaliterrae</name>
    <dbReference type="NCBI Taxonomy" id="302168"/>
    <lineage>
        <taxon>Bacteria</taxon>
        <taxon>Bacillati</taxon>
        <taxon>Actinomycetota</taxon>
        <taxon>Actinomycetes</taxon>
        <taxon>Propionibacteriales</taxon>
        <taxon>Nocardioidaceae</taxon>
        <taxon>Aeromicrobium</taxon>
    </lineage>
</organism>
<dbReference type="Gene3D" id="1.10.357.10">
    <property type="entry name" value="Tetracycline Repressor, domain 2"/>
    <property type="match status" value="1"/>
</dbReference>
<dbReference type="PROSITE" id="PS50977">
    <property type="entry name" value="HTH_TETR_2"/>
    <property type="match status" value="1"/>
</dbReference>
<dbReference type="RefSeq" id="WP_344202041.1">
    <property type="nucleotide sequence ID" value="NZ_BAAAME010000004.1"/>
</dbReference>
<feature type="DNA-binding region" description="H-T-H motif" evidence="2">
    <location>
        <begin position="29"/>
        <end position="48"/>
    </location>
</feature>
<dbReference type="SUPFAM" id="SSF46689">
    <property type="entry name" value="Homeodomain-like"/>
    <property type="match status" value="1"/>
</dbReference>
<dbReference type="InterPro" id="IPR001647">
    <property type="entry name" value="HTH_TetR"/>
</dbReference>
<protein>
    <recommendedName>
        <fullName evidence="3">HTH tetR-type domain-containing protein</fullName>
    </recommendedName>
</protein>
<keyword evidence="5" id="KW-1185">Reference proteome</keyword>
<evidence type="ECO:0000256" key="2">
    <source>
        <dbReference type="PROSITE-ProRule" id="PRU00335"/>
    </source>
</evidence>
<dbReference type="Proteomes" id="UP001501057">
    <property type="component" value="Unassembled WGS sequence"/>
</dbReference>
<gene>
    <name evidence="4" type="ORF">GCM10009710_24740</name>
</gene>
<dbReference type="EMBL" id="BAAAME010000004">
    <property type="protein sequence ID" value="GAA1743777.1"/>
    <property type="molecule type" value="Genomic_DNA"/>
</dbReference>
<proteinExistence type="predicted"/>
<sequence length="195" mass="21333">MDARARRSRDRLFTAVLELAADTPVDELSVTRVARAAEVHRSTFYEHASTPDGLLRAALLAELDELRADLLDDPDRDTDAAVAQTTRDVLEHVLRHLAIYRRGLADAAGAGGLHGMLSQHFLASSRSLREQGRLELPHGVAGADDRLVAESAMRLIALGTVGVIRAWLDQPRPTITDFVATYAVLVPAWWAQVDP</sequence>
<dbReference type="InterPro" id="IPR009057">
    <property type="entry name" value="Homeodomain-like_sf"/>
</dbReference>
<keyword evidence="1 2" id="KW-0238">DNA-binding</keyword>
<accession>A0ABP4W2I8</accession>